<reference evidence="1" key="1">
    <citation type="journal article" date="2020" name="Nature">
        <title>Giant virus diversity and host interactions through global metagenomics.</title>
        <authorList>
            <person name="Schulz F."/>
            <person name="Roux S."/>
            <person name="Paez-Espino D."/>
            <person name="Jungbluth S."/>
            <person name="Walsh D.A."/>
            <person name="Denef V.J."/>
            <person name="McMahon K.D."/>
            <person name="Konstantinidis K.T."/>
            <person name="Eloe-Fadrosh E.A."/>
            <person name="Kyrpides N.C."/>
            <person name="Woyke T."/>
        </authorList>
    </citation>
    <scope>NUCLEOTIDE SEQUENCE</scope>
    <source>
        <strain evidence="1">GVMAG-S-1035118-87</strain>
    </source>
</reference>
<name>A0A6C0AHB8_9ZZZZ</name>
<dbReference type="EMBL" id="MN740626">
    <property type="protein sequence ID" value="QHS79194.1"/>
    <property type="molecule type" value="Genomic_DNA"/>
</dbReference>
<proteinExistence type="predicted"/>
<sequence>MNAPGYKNAYLANLKQEIKNNQKNHQANVSTPAVNQFVASGNTYVGYMPKPGKK</sequence>
<organism evidence="1">
    <name type="scientific">viral metagenome</name>
    <dbReference type="NCBI Taxonomy" id="1070528"/>
    <lineage>
        <taxon>unclassified sequences</taxon>
        <taxon>metagenomes</taxon>
        <taxon>organismal metagenomes</taxon>
    </lineage>
</organism>
<protein>
    <submittedName>
        <fullName evidence="1">Uncharacterized protein</fullName>
    </submittedName>
</protein>
<accession>A0A6C0AHB8</accession>
<evidence type="ECO:0000313" key="1">
    <source>
        <dbReference type="EMBL" id="QHS79194.1"/>
    </source>
</evidence>
<dbReference type="AlphaFoldDB" id="A0A6C0AHB8"/>